<keyword evidence="4" id="KW-1185">Reference proteome</keyword>
<dbReference type="GO" id="GO:0045944">
    <property type="term" value="P:positive regulation of transcription by RNA polymerase II"/>
    <property type="evidence" value="ECO:0007669"/>
    <property type="project" value="TreeGrafter"/>
</dbReference>
<dbReference type="EMBL" id="KQ030527">
    <property type="protein sequence ID" value="KJZ74269.1"/>
    <property type="molecule type" value="Genomic_DNA"/>
</dbReference>
<reference evidence="3 4" key="1">
    <citation type="journal article" date="2014" name="Genome Biol. Evol.">
        <title>Comparative genomics and transcriptomics analyses reveal divergent lifestyle features of nematode endoparasitic fungus Hirsutella minnesotensis.</title>
        <authorList>
            <person name="Lai Y."/>
            <person name="Liu K."/>
            <person name="Zhang X."/>
            <person name="Zhang X."/>
            <person name="Li K."/>
            <person name="Wang N."/>
            <person name="Shu C."/>
            <person name="Wu Y."/>
            <person name="Wang C."/>
            <person name="Bushley K.E."/>
            <person name="Xiang M."/>
            <person name="Liu X."/>
        </authorList>
    </citation>
    <scope>NUCLEOTIDE SEQUENCE [LARGE SCALE GENOMIC DNA]</scope>
    <source>
        <strain evidence="3 4">3608</strain>
    </source>
</reference>
<gene>
    <name evidence="3" type="ORF">HIM_06275</name>
</gene>
<dbReference type="PANTHER" id="PTHR37534">
    <property type="entry name" value="TRANSCRIPTIONAL ACTIVATOR PROTEIN UGA3"/>
    <property type="match status" value="1"/>
</dbReference>
<organism evidence="3 4">
    <name type="scientific">Hirsutella minnesotensis 3608</name>
    <dbReference type="NCBI Taxonomy" id="1043627"/>
    <lineage>
        <taxon>Eukaryota</taxon>
        <taxon>Fungi</taxon>
        <taxon>Dikarya</taxon>
        <taxon>Ascomycota</taxon>
        <taxon>Pezizomycotina</taxon>
        <taxon>Sordariomycetes</taxon>
        <taxon>Hypocreomycetidae</taxon>
        <taxon>Hypocreales</taxon>
        <taxon>Ophiocordycipitaceae</taxon>
        <taxon>Hirsutella</taxon>
    </lineage>
</organism>
<sequence length="414" mass="46247">MAADQGWSRIPPSLLTLGEAVEDRDGTSSDEDDLTRWSPRPSMTPGHTGLQFPFKDPKAARYLIHFIHKLSPWVDICDPARHFATEVPKRVCQFPLLAFSLLAFSSRQVSCKTGVLDSACEAYYANALRVLIPLLDDPVQSVSENTLASIVLLRLYEEFSDVDSGTHLLGSARILAMASSFAAQGGLGEAASWIVLRQNLYVSLASRAHVRMDLEQYRSSGLFLGSDDGSFANRAVLLCSQVLSRTMCSDTTITQQEWAQLDHEASKWFESVPPAFRPYYTEDSSPESSGHVFPVILLTRPAHVLGYQHFYLARILLTVFDPRQWQPSLRTFRQRYKAEESALCDIRSFLGLAMSNPKVMTATFTAHHALHACGSLIRDAAERERVLGFLNEVSAETGWRSQKLTEKLRAEWAT</sequence>
<dbReference type="OrthoDB" id="4525710at2759"/>
<keyword evidence="1" id="KW-0539">Nucleus</keyword>
<accession>A0A0F8A4W1</accession>
<dbReference type="GO" id="GO:0003700">
    <property type="term" value="F:DNA-binding transcription factor activity"/>
    <property type="evidence" value="ECO:0007669"/>
    <property type="project" value="TreeGrafter"/>
</dbReference>
<dbReference type="Proteomes" id="UP000054481">
    <property type="component" value="Unassembled WGS sequence"/>
</dbReference>
<protein>
    <recommendedName>
        <fullName evidence="5">Transcription factor domain-containing protein</fullName>
    </recommendedName>
</protein>
<evidence type="ECO:0000256" key="2">
    <source>
        <dbReference type="SAM" id="MobiDB-lite"/>
    </source>
</evidence>
<evidence type="ECO:0000256" key="1">
    <source>
        <dbReference type="ARBA" id="ARBA00023242"/>
    </source>
</evidence>
<name>A0A0F8A4W1_9HYPO</name>
<feature type="region of interest" description="Disordered" evidence="2">
    <location>
        <begin position="1"/>
        <end position="50"/>
    </location>
</feature>
<proteinExistence type="predicted"/>
<evidence type="ECO:0000313" key="3">
    <source>
        <dbReference type="EMBL" id="KJZ74269.1"/>
    </source>
</evidence>
<dbReference type="GO" id="GO:0005634">
    <property type="term" value="C:nucleus"/>
    <property type="evidence" value="ECO:0007669"/>
    <property type="project" value="TreeGrafter"/>
</dbReference>
<dbReference type="AlphaFoldDB" id="A0A0F8A4W1"/>
<dbReference type="PANTHER" id="PTHR37534:SF25">
    <property type="entry name" value="ZN(II)2CYS6 TRANSCRIPTION FACTOR (EUROFUNG)"/>
    <property type="match status" value="1"/>
</dbReference>
<dbReference type="GO" id="GO:0000976">
    <property type="term" value="F:transcription cis-regulatory region binding"/>
    <property type="evidence" value="ECO:0007669"/>
    <property type="project" value="TreeGrafter"/>
</dbReference>
<evidence type="ECO:0000313" key="4">
    <source>
        <dbReference type="Proteomes" id="UP000054481"/>
    </source>
</evidence>
<evidence type="ECO:0008006" key="5">
    <source>
        <dbReference type="Google" id="ProtNLM"/>
    </source>
</evidence>
<dbReference type="CDD" id="cd12148">
    <property type="entry name" value="fungal_TF_MHR"/>
    <property type="match status" value="1"/>
</dbReference>